<dbReference type="EMBL" id="PZPL01000001">
    <property type="protein sequence ID" value="PTL72374.1"/>
    <property type="molecule type" value="Genomic_DNA"/>
</dbReference>
<comment type="caution">
    <text evidence="5">The sequence shown here is derived from an EMBL/GenBank/DDBJ whole genome shotgun (WGS) entry which is preliminary data.</text>
</comment>
<protein>
    <submittedName>
        <fullName evidence="5">LacI family transcriptional regulator</fullName>
    </submittedName>
</protein>
<evidence type="ECO:0000259" key="4">
    <source>
        <dbReference type="PROSITE" id="PS50932"/>
    </source>
</evidence>
<reference evidence="5 6" key="1">
    <citation type="submission" date="2018-03" db="EMBL/GenBank/DDBJ databases">
        <title>Bacteriophage NCPPB3778 and a type I-E CRISPR drive the evolution of the US Biological Select Agent, Rathayibacter toxicus.</title>
        <authorList>
            <person name="Davis E.W.II."/>
            <person name="Tabima J.F."/>
            <person name="Weisberg A.J."/>
            <person name="Dantas Lopes L."/>
            <person name="Wiseman M.S."/>
            <person name="Wiseman M.S."/>
            <person name="Pupko T."/>
            <person name="Belcher M.S."/>
            <person name="Sechler A.J."/>
            <person name="Tancos M.A."/>
            <person name="Schroeder B.K."/>
            <person name="Murray T.D."/>
            <person name="Luster D.G."/>
            <person name="Schneider W.L."/>
            <person name="Rogers E."/>
            <person name="Andreote F.D."/>
            <person name="Grunwald N.J."/>
            <person name="Putnam M.L."/>
            <person name="Chang J.H."/>
        </authorList>
    </citation>
    <scope>NUCLEOTIDE SEQUENCE [LARGE SCALE GENOMIC DNA]</scope>
    <source>
        <strain evidence="5 6">DSM 15933</strain>
    </source>
</reference>
<dbReference type="GO" id="GO:0003700">
    <property type="term" value="F:DNA-binding transcription factor activity"/>
    <property type="evidence" value="ECO:0007669"/>
    <property type="project" value="TreeGrafter"/>
</dbReference>
<dbReference type="CDD" id="cd01392">
    <property type="entry name" value="HTH_LacI"/>
    <property type="match status" value="1"/>
</dbReference>
<feature type="domain" description="HTH lacI-type" evidence="4">
    <location>
        <begin position="11"/>
        <end position="65"/>
    </location>
</feature>
<dbReference type="PANTHER" id="PTHR30146">
    <property type="entry name" value="LACI-RELATED TRANSCRIPTIONAL REPRESSOR"/>
    <property type="match status" value="1"/>
</dbReference>
<dbReference type="GO" id="GO:0000976">
    <property type="term" value="F:transcription cis-regulatory region binding"/>
    <property type="evidence" value="ECO:0007669"/>
    <property type="project" value="TreeGrafter"/>
</dbReference>
<keyword evidence="6" id="KW-1185">Reference proteome</keyword>
<evidence type="ECO:0000313" key="6">
    <source>
        <dbReference type="Proteomes" id="UP000241085"/>
    </source>
</evidence>
<dbReference type="RefSeq" id="WP_107574088.1">
    <property type="nucleotide sequence ID" value="NZ_PZPL01000001.1"/>
</dbReference>
<evidence type="ECO:0000256" key="2">
    <source>
        <dbReference type="ARBA" id="ARBA00023125"/>
    </source>
</evidence>
<sequence length="352" mass="37281">MLDRSLPRKAPTRNQVAEHAQVSTAVVSYVLTGAKRVSPEKERRVHEAIKELGYVPNTAARALRTGRTHVLALLIPDSSNPYFAEFALQIETAAAERGYALLIANTHDDAENEERLVTEMGSRGVDGLIIASVLQGLRPGSSSDAQVPTVVIDAFHPIEGAPSIGVDAIGSAAEAVRHLVEVHGRRRVALVLGASSDPDQRTDPRQIGWERTLRDAGLEPGPIEITGWSREGGLEAAARLLSGPGRPDAVFAGSDLIGIGFLRGAADHGLRIPEDLAVISYDGTSESAFSVPRLTTLQQPVRAMARAAIDAVLHTGPPPKSITTFPGELILRESCGCGAHRAPVTSTKGPPT</sequence>
<accession>A0A2T4US71</accession>
<dbReference type="Proteomes" id="UP000241085">
    <property type="component" value="Unassembled WGS sequence"/>
</dbReference>
<dbReference type="InterPro" id="IPR046335">
    <property type="entry name" value="LacI/GalR-like_sensor"/>
</dbReference>
<dbReference type="InterPro" id="IPR000843">
    <property type="entry name" value="HTH_LacI"/>
</dbReference>
<dbReference type="InterPro" id="IPR010982">
    <property type="entry name" value="Lambda_DNA-bd_dom_sf"/>
</dbReference>
<dbReference type="Pfam" id="PF13377">
    <property type="entry name" value="Peripla_BP_3"/>
    <property type="match status" value="1"/>
</dbReference>
<keyword evidence="2" id="KW-0238">DNA-binding</keyword>
<dbReference type="Gene3D" id="1.10.260.40">
    <property type="entry name" value="lambda repressor-like DNA-binding domains"/>
    <property type="match status" value="1"/>
</dbReference>
<gene>
    <name evidence="5" type="ORF">C1I63_05595</name>
</gene>
<keyword evidence="3" id="KW-0804">Transcription</keyword>
<dbReference type="PROSITE" id="PS50932">
    <property type="entry name" value="HTH_LACI_2"/>
    <property type="match status" value="1"/>
</dbReference>
<dbReference type="SUPFAM" id="SSF53822">
    <property type="entry name" value="Periplasmic binding protein-like I"/>
    <property type="match status" value="1"/>
</dbReference>
<dbReference type="SUPFAM" id="SSF47413">
    <property type="entry name" value="lambda repressor-like DNA-binding domains"/>
    <property type="match status" value="1"/>
</dbReference>
<evidence type="ECO:0000313" key="5">
    <source>
        <dbReference type="EMBL" id="PTL72374.1"/>
    </source>
</evidence>
<evidence type="ECO:0000256" key="1">
    <source>
        <dbReference type="ARBA" id="ARBA00023015"/>
    </source>
</evidence>
<dbReference type="Gene3D" id="3.40.50.2300">
    <property type="match status" value="2"/>
</dbReference>
<proteinExistence type="predicted"/>
<dbReference type="AlphaFoldDB" id="A0A2T4US71"/>
<dbReference type="InterPro" id="IPR028082">
    <property type="entry name" value="Peripla_BP_I"/>
</dbReference>
<name>A0A2T4US71_9MICO</name>
<dbReference type="PANTHER" id="PTHR30146:SF109">
    <property type="entry name" value="HTH-TYPE TRANSCRIPTIONAL REGULATOR GALS"/>
    <property type="match status" value="1"/>
</dbReference>
<evidence type="ECO:0000256" key="3">
    <source>
        <dbReference type="ARBA" id="ARBA00023163"/>
    </source>
</evidence>
<dbReference type="CDD" id="cd06267">
    <property type="entry name" value="PBP1_LacI_sugar_binding-like"/>
    <property type="match status" value="1"/>
</dbReference>
<keyword evidence="1" id="KW-0805">Transcription regulation</keyword>
<dbReference type="SMART" id="SM00354">
    <property type="entry name" value="HTH_LACI"/>
    <property type="match status" value="1"/>
</dbReference>
<dbReference type="Pfam" id="PF00356">
    <property type="entry name" value="LacI"/>
    <property type="match status" value="1"/>
</dbReference>
<organism evidence="5 6">
    <name type="scientific">Rathayibacter caricis DSM 15933</name>
    <dbReference type="NCBI Taxonomy" id="1328867"/>
    <lineage>
        <taxon>Bacteria</taxon>
        <taxon>Bacillati</taxon>
        <taxon>Actinomycetota</taxon>
        <taxon>Actinomycetes</taxon>
        <taxon>Micrococcales</taxon>
        <taxon>Microbacteriaceae</taxon>
        <taxon>Rathayibacter</taxon>
    </lineage>
</organism>